<sequence length="484" mass="55472">MNRFPDEILSEVFAYTHASHELNTPARHPLHPHAQPRILRDVCRRWRGVAEETRTMWRDFEVTPAGAPPWLSSDDPSPKKEKRARDMVKKWLAFAFLEDSGHGRLSFIFRTASLDGCTTVEREVLRELGKHSRLWQFVHLEMDISLITELVLIHGQLDNLEWLDLVLHGADTVSPSNQFGNLSPREFALHVFSVAPQLRTFSSRGVSPSAPLHSWNVQFPWQELVRVDITDDRSLLESYNVLKLATSAEVISMEGSLTREVLRASVPMITLPSAKCLLYTARAHQASTDDIFRYIDLPNLTELSIDDSSGSLNYYFNLRQLLQRCNPTIRWLELRCSCRGEGKAGGAWFMWLLNGIENSLEYLSLEVVVTGEYVKEKEGRLIVMHDILRSLGVWVWLGAAQLKELVLMVDIGEDVDYKGMAACMLDFERLLRDTYSRRRRAKRQLEVTVVVKGSCELTKRLREKWKGIATALEVDEERVVVLQE</sequence>
<keyword evidence="3" id="KW-1185">Reference proteome</keyword>
<evidence type="ECO:0000313" key="2">
    <source>
        <dbReference type="EMBL" id="KAL0570691.1"/>
    </source>
</evidence>
<name>A0ABR3F680_9AGAR</name>
<dbReference type="Proteomes" id="UP001465976">
    <property type="component" value="Unassembled WGS sequence"/>
</dbReference>
<dbReference type="PROSITE" id="PS50181">
    <property type="entry name" value="FBOX"/>
    <property type="match status" value="1"/>
</dbReference>
<protein>
    <recommendedName>
        <fullName evidence="1">F-box domain-containing protein</fullName>
    </recommendedName>
</protein>
<dbReference type="EMBL" id="JBAHYK010000889">
    <property type="protein sequence ID" value="KAL0570691.1"/>
    <property type="molecule type" value="Genomic_DNA"/>
</dbReference>
<accession>A0ABR3F680</accession>
<evidence type="ECO:0000313" key="3">
    <source>
        <dbReference type="Proteomes" id="UP001465976"/>
    </source>
</evidence>
<dbReference type="InterPro" id="IPR001810">
    <property type="entry name" value="F-box_dom"/>
</dbReference>
<dbReference type="Gene3D" id="1.20.1280.50">
    <property type="match status" value="1"/>
</dbReference>
<organism evidence="2 3">
    <name type="scientific">Marasmius crinis-equi</name>
    <dbReference type="NCBI Taxonomy" id="585013"/>
    <lineage>
        <taxon>Eukaryota</taxon>
        <taxon>Fungi</taxon>
        <taxon>Dikarya</taxon>
        <taxon>Basidiomycota</taxon>
        <taxon>Agaricomycotina</taxon>
        <taxon>Agaricomycetes</taxon>
        <taxon>Agaricomycetidae</taxon>
        <taxon>Agaricales</taxon>
        <taxon>Marasmiineae</taxon>
        <taxon>Marasmiaceae</taxon>
        <taxon>Marasmius</taxon>
    </lineage>
</organism>
<gene>
    <name evidence="2" type="ORF">V5O48_011266</name>
</gene>
<reference evidence="2 3" key="1">
    <citation type="submission" date="2024-02" db="EMBL/GenBank/DDBJ databases">
        <title>A draft genome for the cacao thread blight pathogen Marasmius crinis-equi.</title>
        <authorList>
            <person name="Cohen S.P."/>
            <person name="Baruah I.K."/>
            <person name="Amoako-Attah I."/>
            <person name="Bukari Y."/>
            <person name="Meinhardt L.W."/>
            <person name="Bailey B.A."/>
        </authorList>
    </citation>
    <scope>NUCLEOTIDE SEQUENCE [LARGE SCALE GENOMIC DNA]</scope>
    <source>
        <strain evidence="2 3">GH-76</strain>
    </source>
</reference>
<evidence type="ECO:0000259" key="1">
    <source>
        <dbReference type="PROSITE" id="PS50181"/>
    </source>
</evidence>
<comment type="caution">
    <text evidence="2">The sequence shown here is derived from an EMBL/GenBank/DDBJ whole genome shotgun (WGS) entry which is preliminary data.</text>
</comment>
<feature type="domain" description="F-box" evidence="1">
    <location>
        <begin position="1"/>
        <end position="60"/>
    </location>
</feature>
<proteinExistence type="predicted"/>